<keyword evidence="3" id="KW-1185">Reference proteome</keyword>
<dbReference type="InParanoid" id="F4X5C5"/>
<dbReference type="AlphaFoldDB" id="F4X5C5"/>
<name>F4X5C5_ACREC</name>
<dbReference type="GO" id="GO:0005634">
    <property type="term" value="C:nucleus"/>
    <property type="evidence" value="ECO:0007669"/>
    <property type="project" value="UniProtKB-SubCell"/>
</dbReference>
<evidence type="ECO:0000313" key="3">
    <source>
        <dbReference type="Proteomes" id="UP000007755"/>
    </source>
</evidence>
<dbReference type="SUPFAM" id="SSF46689">
    <property type="entry name" value="Homeodomain-like"/>
    <property type="match status" value="1"/>
</dbReference>
<sequence length="239" mass="26392">MFALISYLKSSAGAPCTSNLGVTLFSCSSPAQMSLSSLENQPLVRTSLFLAESASPKSGQISIQIFRYTVLPPEIVIGVQESLMLLVNSHILKMAAMLKPSAEYNRRAAIIKDLRAGRSAMEIIRFFGYPRSTVYDVVAKYTDLEQFNEGSSMPARKSHSKERTARIPAVVERAQTLISDDPRQSLRKLASIVGVSEPTMRRIAEEDLRYKSYTLKRLSEAATTRNCSICPDFGDAPCI</sequence>
<organism evidence="3">
    <name type="scientific">Acromyrmex echinatior</name>
    <name type="common">Panamanian leafcutter ant</name>
    <name type="synonym">Acromyrmex octospinosus echinatior</name>
    <dbReference type="NCBI Taxonomy" id="103372"/>
    <lineage>
        <taxon>Eukaryota</taxon>
        <taxon>Metazoa</taxon>
        <taxon>Ecdysozoa</taxon>
        <taxon>Arthropoda</taxon>
        <taxon>Hexapoda</taxon>
        <taxon>Insecta</taxon>
        <taxon>Pterygota</taxon>
        <taxon>Neoptera</taxon>
        <taxon>Endopterygota</taxon>
        <taxon>Hymenoptera</taxon>
        <taxon>Apocrita</taxon>
        <taxon>Aculeata</taxon>
        <taxon>Formicoidea</taxon>
        <taxon>Formicidae</taxon>
        <taxon>Myrmicinae</taxon>
        <taxon>Acromyrmex</taxon>
    </lineage>
</organism>
<evidence type="ECO:0008006" key="4">
    <source>
        <dbReference type="Google" id="ProtNLM"/>
    </source>
</evidence>
<accession>F4X5C5</accession>
<gene>
    <name evidence="2" type="ORF">G5I_13554</name>
</gene>
<evidence type="ECO:0000256" key="1">
    <source>
        <dbReference type="ARBA" id="ARBA00004123"/>
    </source>
</evidence>
<dbReference type="InterPro" id="IPR009057">
    <property type="entry name" value="Homeodomain-like_sf"/>
</dbReference>
<evidence type="ECO:0000313" key="2">
    <source>
        <dbReference type="EMBL" id="EGI58339.1"/>
    </source>
</evidence>
<dbReference type="EMBL" id="GL888711">
    <property type="protein sequence ID" value="EGI58339.1"/>
    <property type="molecule type" value="Genomic_DNA"/>
</dbReference>
<dbReference type="Proteomes" id="UP000007755">
    <property type="component" value="Unassembled WGS sequence"/>
</dbReference>
<proteinExistence type="predicted"/>
<reference evidence="2" key="1">
    <citation type="submission" date="2011-02" db="EMBL/GenBank/DDBJ databases">
        <title>The genome of the leaf-cutting ant Acromyrmex echinatior suggests key adaptations to social evolution and fungus farming.</title>
        <authorList>
            <person name="Nygaard S."/>
            <person name="Zhang G."/>
        </authorList>
    </citation>
    <scope>NUCLEOTIDE SEQUENCE</scope>
</reference>
<comment type="subcellular location">
    <subcellularLocation>
        <location evidence="1">Nucleus</location>
    </subcellularLocation>
</comment>
<protein>
    <recommendedName>
        <fullName evidence="4">Helix-turn-helix domain-containing protein</fullName>
    </recommendedName>
</protein>